<name>A0AAW9Q0B2_9BURK</name>
<dbReference type="AlphaFoldDB" id="A0AAW9Q0B2"/>
<dbReference type="Pfam" id="PF04299">
    <property type="entry name" value="FMN_bind_2"/>
    <property type="match status" value="1"/>
</dbReference>
<dbReference type="InterPro" id="IPR012349">
    <property type="entry name" value="Split_barrel_FMN-bd"/>
</dbReference>
<evidence type="ECO:0000313" key="2">
    <source>
        <dbReference type="Proteomes" id="UP001336250"/>
    </source>
</evidence>
<protein>
    <submittedName>
        <fullName evidence="1">FMN-binding negative transcriptional regulator</fullName>
    </submittedName>
</protein>
<comment type="caution">
    <text evidence="1">The sequence shown here is derived from an EMBL/GenBank/DDBJ whole genome shotgun (WGS) entry which is preliminary data.</text>
</comment>
<dbReference type="Proteomes" id="UP001336250">
    <property type="component" value="Unassembled WGS sequence"/>
</dbReference>
<sequence length="210" mass="22456">MYQPRHFEQPDTAALHALMRERPLATLVVHTPASGLQANLLPLLLDPEAGPHGTLRGHVARANGLWRDAAGGIEALALFQGAQAYVSPAWYPGKQEHGKVVPTWNYAVVEARGVLAAVDDAAWLRRLVGELTQVHEAGRAQPWSVDDAPADYVDQMLRAIVGIELRLTALTGKWKVSQNRSDADRLGVAAGLASLQTADAAAMAALVKPG</sequence>
<keyword evidence="2" id="KW-1185">Reference proteome</keyword>
<gene>
    <name evidence="1" type="ORF">V4F39_00625</name>
</gene>
<dbReference type="PIRSF" id="PIRSF010372">
    <property type="entry name" value="PaiB"/>
    <property type="match status" value="1"/>
</dbReference>
<dbReference type="PANTHER" id="PTHR35802:SF1">
    <property type="entry name" value="PROTEASE SYNTHASE AND SPORULATION PROTEIN PAI 2"/>
    <property type="match status" value="1"/>
</dbReference>
<organism evidence="1 2">
    <name type="scientific">Aquincola agrisoli</name>
    <dbReference type="NCBI Taxonomy" id="3119538"/>
    <lineage>
        <taxon>Bacteria</taxon>
        <taxon>Pseudomonadati</taxon>
        <taxon>Pseudomonadota</taxon>
        <taxon>Betaproteobacteria</taxon>
        <taxon>Burkholderiales</taxon>
        <taxon>Sphaerotilaceae</taxon>
        <taxon>Aquincola</taxon>
    </lineage>
</organism>
<dbReference type="Gene3D" id="2.30.110.10">
    <property type="entry name" value="Electron Transport, Fmn-binding Protein, Chain A"/>
    <property type="match status" value="1"/>
</dbReference>
<dbReference type="EMBL" id="JAZIBG010000003">
    <property type="protein sequence ID" value="MEF7612391.1"/>
    <property type="molecule type" value="Genomic_DNA"/>
</dbReference>
<dbReference type="InterPro" id="IPR007396">
    <property type="entry name" value="TR_PAI2-type"/>
</dbReference>
<evidence type="ECO:0000313" key="1">
    <source>
        <dbReference type="EMBL" id="MEF7612391.1"/>
    </source>
</evidence>
<accession>A0AAW9Q0B2</accession>
<dbReference type="SUPFAM" id="SSF50475">
    <property type="entry name" value="FMN-binding split barrel"/>
    <property type="match status" value="1"/>
</dbReference>
<dbReference type="PANTHER" id="PTHR35802">
    <property type="entry name" value="PROTEASE SYNTHASE AND SPORULATION PROTEIN PAI 2"/>
    <property type="match status" value="1"/>
</dbReference>
<dbReference type="RefSeq" id="WP_332287290.1">
    <property type="nucleotide sequence ID" value="NZ_JAZIBG010000003.1"/>
</dbReference>
<proteinExistence type="predicted"/>
<reference evidence="1 2" key="1">
    <citation type="submission" date="2024-02" db="EMBL/GenBank/DDBJ databases">
        <title>Genome sequence of Aquincola sp. MAHUQ-54.</title>
        <authorList>
            <person name="Huq M.A."/>
        </authorList>
    </citation>
    <scope>NUCLEOTIDE SEQUENCE [LARGE SCALE GENOMIC DNA]</scope>
    <source>
        <strain evidence="1 2">MAHUQ-54</strain>
    </source>
</reference>